<name>A0A4R6V9F9_9PAST</name>
<comment type="caution">
    <text evidence="10">The sequence shown here is derived from an EMBL/GenBank/DDBJ whole genome shotgun (WGS) entry which is preliminary data.</text>
</comment>
<evidence type="ECO:0000256" key="5">
    <source>
        <dbReference type="ARBA" id="ARBA00022777"/>
    </source>
</evidence>
<evidence type="ECO:0000256" key="6">
    <source>
        <dbReference type="ARBA" id="ARBA00022840"/>
    </source>
</evidence>
<keyword evidence="7 8" id="KW-0173">Coenzyme A biosynthesis</keyword>
<evidence type="ECO:0000313" key="10">
    <source>
        <dbReference type="EMBL" id="TDQ58140.1"/>
    </source>
</evidence>
<dbReference type="GO" id="GO:0015937">
    <property type="term" value="P:coenzyme A biosynthetic process"/>
    <property type="evidence" value="ECO:0007669"/>
    <property type="project" value="UniProtKB-UniRule"/>
</dbReference>
<reference evidence="10 11" key="1">
    <citation type="submission" date="2019-03" db="EMBL/GenBank/DDBJ databases">
        <title>Genomic Encyclopedia of Type Strains, Phase IV (KMG-IV): sequencing the most valuable type-strain genomes for metagenomic binning, comparative biology and taxonomic classification.</title>
        <authorList>
            <person name="Goeker M."/>
        </authorList>
    </citation>
    <scope>NUCLEOTIDE SEQUENCE [LARGE SCALE GENOMIC DNA]</scope>
    <source>
        <strain evidence="10 11">DSM 28403</strain>
    </source>
</reference>
<evidence type="ECO:0000256" key="4">
    <source>
        <dbReference type="ARBA" id="ARBA00022741"/>
    </source>
</evidence>
<dbReference type="HAMAP" id="MF_00376">
    <property type="entry name" value="Dephospho_CoA_kinase"/>
    <property type="match status" value="1"/>
</dbReference>
<dbReference type="EMBL" id="SNYQ01000003">
    <property type="protein sequence ID" value="TDQ58140.1"/>
    <property type="molecule type" value="Genomic_DNA"/>
</dbReference>
<evidence type="ECO:0000256" key="3">
    <source>
        <dbReference type="ARBA" id="ARBA00022679"/>
    </source>
</evidence>
<dbReference type="SUPFAM" id="SSF52540">
    <property type="entry name" value="P-loop containing nucleoside triphosphate hydrolases"/>
    <property type="match status" value="1"/>
</dbReference>
<gene>
    <name evidence="8" type="primary">coaE</name>
    <name evidence="10" type="ORF">EDC45_1213</name>
</gene>
<evidence type="ECO:0000256" key="2">
    <source>
        <dbReference type="ARBA" id="ARBA00022490"/>
    </source>
</evidence>
<dbReference type="PROSITE" id="PS51219">
    <property type="entry name" value="DPCK"/>
    <property type="match status" value="1"/>
</dbReference>
<comment type="pathway">
    <text evidence="8">Cofactor biosynthesis; coenzyme A biosynthesis; CoA from (R)-pantothenate: step 5/5.</text>
</comment>
<evidence type="ECO:0000256" key="8">
    <source>
        <dbReference type="HAMAP-Rule" id="MF_00376"/>
    </source>
</evidence>
<dbReference type="PANTHER" id="PTHR10695">
    <property type="entry name" value="DEPHOSPHO-COA KINASE-RELATED"/>
    <property type="match status" value="1"/>
</dbReference>
<protein>
    <recommendedName>
        <fullName evidence="8 9">Dephospho-CoA kinase</fullName>
        <ecNumber evidence="8 9">2.7.1.24</ecNumber>
    </recommendedName>
    <alternativeName>
        <fullName evidence="8">Dephosphocoenzyme A kinase</fullName>
    </alternativeName>
</protein>
<evidence type="ECO:0000256" key="9">
    <source>
        <dbReference type="NCBIfam" id="TIGR00152"/>
    </source>
</evidence>
<keyword evidence="3 8" id="KW-0808">Transferase</keyword>
<comment type="similarity">
    <text evidence="1 8">Belongs to the CoaE family.</text>
</comment>
<dbReference type="GO" id="GO:0005524">
    <property type="term" value="F:ATP binding"/>
    <property type="evidence" value="ECO:0007669"/>
    <property type="project" value="UniProtKB-UniRule"/>
</dbReference>
<evidence type="ECO:0000256" key="7">
    <source>
        <dbReference type="ARBA" id="ARBA00022993"/>
    </source>
</evidence>
<feature type="binding site" evidence="8">
    <location>
        <begin position="12"/>
        <end position="17"/>
    </location>
    <ligand>
        <name>ATP</name>
        <dbReference type="ChEBI" id="CHEBI:30616"/>
    </ligand>
</feature>
<dbReference type="Gene3D" id="3.40.50.300">
    <property type="entry name" value="P-loop containing nucleotide triphosphate hydrolases"/>
    <property type="match status" value="1"/>
</dbReference>
<comment type="subcellular location">
    <subcellularLocation>
        <location evidence="8">Cytoplasm</location>
    </subcellularLocation>
</comment>
<dbReference type="InterPro" id="IPR027417">
    <property type="entry name" value="P-loop_NTPase"/>
</dbReference>
<dbReference type="CDD" id="cd02022">
    <property type="entry name" value="DPCK"/>
    <property type="match status" value="1"/>
</dbReference>
<comment type="catalytic activity">
    <reaction evidence="8">
        <text>3'-dephospho-CoA + ATP = ADP + CoA + H(+)</text>
        <dbReference type="Rhea" id="RHEA:18245"/>
        <dbReference type="ChEBI" id="CHEBI:15378"/>
        <dbReference type="ChEBI" id="CHEBI:30616"/>
        <dbReference type="ChEBI" id="CHEBI:57287"/>
        <dbReference type="ChEBI" id="CHEBI:57328"/>
        <dbReference type="ChEBI" id="CHEBI:456216"/>
        <dbReference type="EC" id="2.7.1.24"/>
    </reaction>
</comment>
<evidence type="ECO:0000313" key="11">
    <source>
        <dbReference type="Proteomes" id="UP000295657"/>
    </source>
</evidence>
<organism evidence="10 11">
    <name type="scientific">Mesocricetibacter intestinalis</name>
    <dbReference type="NCBI Taxonomy" id="1521930"/>
    <lineage>
        <taxon>Bacteria</taxon>
        <taxon>Pseudomonadati</taxon>
        <taxon>Pseudomonadota</taxon>
        <taxon>Gammaproteobacteria</taxon>
        <taxon>Pasteurellales</taxon>
        <taxon>Pasteurellaceae</taxon>
        <taxon>Mesocricetibacter</taxon>
    </lineage>
</organism>
<sequence length="208" mass="23557">MPYIVGLTGGIGSGKSTVAEQFVKLGAALVDADVVARQVVEKGSPALAEIKTYFGRGILTESGELNRGLLRELVFANEQARHWLNNLLHPLIREEMQRQLGQQQSPYVIFAVPLLIENRLNDLCDRILVVDVNPETQLARAARRDKNKLEQIRRIMQAQISREQRLAFADDVIDNNQELADSQDSLQRQIANLHLLYLRLAEEKKQHE</sequence>
<dbReference type="NCBIfam" id="TIGR00152">
    <property type="entry name" value="dephospho-CoA kinase"/>
    <property type="match status" value="1"/>
</dbReference>
<comment type="function">
    <text evidence="8">Catalyzes the phosphorylation of the 3'-hydroxyl group of dephosphocoenzyme A to form coenzyme A.</text>
</comment>
<keyword evidence="2 8" id="KW-0963">Cytoplasm</keyword>
<dbReference type="FunFam" id="3.40.50.300:FF:000518">
    <property type="entry name" value="Dephospho-CoA kinase"/>
    <property type="match status" value="1"/>
</dbReference>
<dbReference type="Proteomes" id="UP000295657">
    <property type="component" value="Unassembled WGS sequence"/>
</dbReference>
<dbReference type="InterPro" id="IPR001977">
    <property type="entry name" value="Depp_CoAkinase"/>
</dbReference>
<dbReference type="RefSeq" id="WP_133544477.1">
    <property type="nucleotide sequence ID" value="NZ_SNYQ01000003.1"/>
</dbReference>
<proteinExistence type="inferred from homology"/>
<accession>A0A4R6V9F9</accession>
<keyword evidence="5 8" id="KW-0418">Kinase</keyword>
<dbReference type="Pfam" id="PF01121">
    <property type="entry name" value="CoaE"/>
    <property type="match status" value="1"/>
</dbReference>
<dbReference type="EC" id="2.7.1.24" evidence="8 9"/>
<keyword evidence="4 8" id="KW-0547">Nucleotide-binding</keyword>
<keyword evidence="6 8" id="KW-0067">ATP-binding</keyword>
<dbReference type="AlphaFoldDB" id="A0A4R6V9F9"/>
<dbReference type="UniPathway" id="UPA00241">
    <property type="reaction ID" value="UER00356"/>
</dbReference>
<keyword evidence="11" id="KW-1185">Reference proteome</keyword>
<dbReference type="GO" id="GO:0004140">
    <property type="term" value="F:dephospho-CoA kinase activity"/>
    <property type="evidence" value="ECO:0007669"/>
    <property type="project" value="UniProtKB-UniRule"/>
</dbReference>
<dbReference type="PANTHER" id="PTHR10695:SF46">
    <property type="entry name" value="BIFUNCTIONAL COENZYME A SYNTHASE-RELATED"/>
    <property type="match status" value="1"/>
</dbReference>
<dbReference type="OrthoDB" id="9812943at2"/>
<dbReference type="GO" id="GO:0005737">
    <property type="term" value="C:cytoplasm"/>
    <property type="evidence" value="ECO:0007669"/>
    <property type="project" value="UniProtKB-SubCell"/>
</dbReference>
<evidence type="ECO:0000256" key="1">
    <source>
        <dbReference type="ARBA" id="ARBA00009018"/>
    </source>
</evidence>